<dbReference type="GeneID" id="19268591"/>
<name>W3XHJ7_PESFW</name>
<reference evidence="3" key="1">
    <citation type="journal article" date="2015" name="BMC Genomics">
        <title>Genomic and transcriptomic analysis of the endophytic fungus Pestalotiopsis fici reveals its lifestyle and high potential for synthesis of natural products.</title>
        <authorList>
            <person name="Wang X."/>
            <person name="Zhang X."/>
            <person name="Liu L."/>
            <person name="Xiang M."/>
            <person name="Wang W."/>
            <person name="Sun X."/>
            <person name="Che Y."/>
            <person name="Guo L."/>
            <person name="Liu G."/>
            <person name="Guo L."/>
            <person name="Wang C."/>
            <person name="Yin W.B."/>
            <person name="Stadler M."/>
            <person name="Zhang X."/>
            <person name="Liu X."/>
        </authorList>
    </citation>
    <scope>NUCLEOTIDE SEQUENCE [LARGE SCALE GENOMIC DNA]</scope>
    <source>
        <strain evidence="3">W106-1 / CGMCC3.15140</strain>
    </source>
</reference>
<evidence type="ECO:0000256" key="1">
    <source>
        <dbReference type="SAM" id="MobiDB-lite"/>
    </source>
</evidence>
<accession>W3XHJ7</accession>
<dbReference type="InParanoid" id="W3XHJ7"/>
<sequence>MSATLGRSYNGSAENPRINTTGPSVHEVQGEGNRYVELSDFPLAAGKTIDSRGPNYRSSGNMSPYIAGSINERAEKHKH</sequence>
<dbReference type="EMBL" id="KI912110">
    <property type="protein sequence ID" value="ETS85553.1"/>
    <property type="molecule type" value="Genomic_DNA"/>
</dbReference>
<feature type="region of interest" description="Disordered" evidence="1">
    <location>
        <begin position="1"/>
        <end position="27"/>
    </location>
</feature>
<keyword evidence="3" id="KW-1185">Reference proteome</keyword>
<dbReference type="AlphaFoldDB" id="W3XHJ7"/>
<gene>
    <name evidence="2" type="ORF">PFICI_03578</name>
</gene>
<dbReference type="KEGG" id="pfy:PFICI_03578"/>
<dbReference type="Proteomes" id="UP000030651">
    <property type="component" value="Unassembled WGS sequence"/>
</dbReference>
<protein>
    <submittedName>
        <fullName evidence="2">Uncharacterized protein</fullName>
    </submittedName>
</protein>
<feature type="compositionally biased region" description="Polar residues" evidence="1">
    <location>
        <begin position="1"/>
        <end position="23"/>
    </location>
</feature>
<organism evidence="2 3">
    <name type="scientific">Pestalotiopsis fici (strain W106-1 / CGMCC3.15140)</name>
    <dbReference type="NCBI Taxonomy" id="1229662"/>
    <lineage>
        <taxon>Eukaryota</taxon>
        <taxon>Fungi</taxon>
        <taxon>Dikarya</taxon>
        <taxon>Ascomycota</taxon>
        <taxon>Pezizomycotina</taxon>
        <taxon>Sordariomycetes</taxon>
        <taxon>Xylariomycetidae</taxon>
        <taxon>Amphisphaeriales</taxon>
        <taxon>Sporocadaceae</taxon>
        <taxon>Pestalotiopsis</taxon>
    </lineage>
</organism>
<evidence type="ECO:0000313" key="2">
    <source>
        <dbReference type="EMBL" id="ETS85553.1"/>
    </source>
</evidence>
<proteinExistence type="predicted"/>
<feature type="region of interest" description="Disordered" evidence="1">
    <location>
        <begin position="47"/>
        <end position="79"/>
    </location>
</feature>
<dbReference type="HOGENOM" id="CLU_2606777_0_0_1"/>
<evidence type="ECO:0000313" key="3">
    <source>
        <dbReference type="Proteomes" id="UP000030651"/>
    </source>
</evidence>
<dbReference type="RefSeq" id="XP_007830350.1">
    <property type="nucleotide sequence ID" value="XM_007832159.1"/>
</dbReference>